<evidence type="ECO:0000256" key="2">
    <source>
        <dbReference type="ARBA" id="ARBA00004191"/>
    </source>
</evidence>
<gene>
    <name evidence="26" type="ORF">JAAARDRAFT_60258</name>
</gene>
<dbReference type="EMBL" id="KL197727">
    <property type="protein sequence ID" value="KDQ54795.1"/>
    <property type="molecule type" value="Genomic_DNA"/>
</dbReference>
<dbReference type="GO" id="GO:0046872">
    <property type="term" value="F:metal ion binding"/>
    <property type="evidence" value="ECO:0007669"/>
    <property type="project" value="UniProtKB-KW"/>
</dbReference>
<dbReference type="Gene3D" id="3.20.20.370">
    <property type="entry name" value="Glycoside hydrolase/deacetylase"/>
    <property type="match status" value="1"/>
</dbReference>
<dbReference type="GO" id="GO:0098552">
    <property type="term" value="C:side of membrane"/>
    <property type="evidence" value="ECO:0007669"/>
    <property type="project" value="UniProtKB-KW"/>
</dbReference>
<keyword evidence="5" id="KW-1003">Cell membrane</keyword>
<evidence type="ECO:0000256" key="19">
    <source>
        <dbReference type="ARBA" id="ARBA00023326"/>
    </source>
</evidence>
<evidence type="ECO:0000256" key="1">
    <source>
        <dbReference type="ARBA" id="ARBA00001941"/>
    </source>
</evidence>
<keyword evidence="23" id="KW-0812">Transmembrane</keyword>
<keyword evidence="8" id="KW-0336">GPI-anchor</keyword>
<evidence type="ECO:0000313" key="27">
    <source>
        <dbReference type="Proteomes" id="UP000027265"/>
    </source>
</evidence>
<feature type="signal peptide" evidence="24">
    <location>
        <begin position="1"/>
        <end position="19"/>
    </location>
</feature>
<keyword evidence="12" id="KW-0146">Chitin degradation</keyword>
<dbReference type="GO" id="GO:0006032">
    <property type="term" value="P:chitin catabolic process"/>
    <property type="evidence" value="ECO:0007669"/>
    <property type="project" value="UniProtKB-KW"/>
</dbReference>
<comment type="similarity">
    <text evidence="4">Belongs to the polysaccharide deacetylase family.</text>
</comment>
<keyword evidence="15" id="KW-0119">Carbohydrate metabolism</keyword>
<dbReference type="STRING" id="933084.A0A067PLT8"/>
<reference evidence="27" key="1">
    <citation type="journal article" date="2014" name="Proc. Natl. Acad. Sci. U.S.A.">
        <title>Extensive sampling of basidiomycete genomes demonstrates inadequacy of the white-rot/brown-rot paradigm for wood decay fungi.</title>
        <authorList>
            <person name="Riley R."/>
            <person name="Salamov A.A."/>
            <person name="Brown D.W."/>
            <person name="Nagy L.G."/>
            <person name="Floudas D."/>
            <person name="Held B.W."/>
            <person name="Levasseur A."/>
            <person name="Lombard V."/>
            <person name="Morin E."/>
            <person name="Otillar R."/>
            <person name="Lindquist E.A."/>
            <person name="Sun H."/>
            <person name="LaButti K.M."/>
            <person name="Schmutz J."/>
            <person name="Jabbour D."/>
            <person name="Luo H."/>
            <person name="Baker S.E."/>
            <person name="Pisabarro A.G."/>
            <person name="Walton J.D."/>
            <person name="Blanchette R.A."/>
            <person name="Henrissat B."/>
            <person name="Martin F."/>
            <person name="Cullen D."/>
            <person name="Hibbett D.S."/>
            <person name="Grigoriev I.V."/>
        </authorList>
    </citation>
    <scope>NUCLEOTIDE SEQUENCE [LARGE SCALE GENOMIC DNA]</scope>
    <source>
        <strain evidence="27">MUCL 33604</strain>
    </source>
</reference>
<keyword evidence="9" id="KW-0479">Metal-binding</keyword>
<keyword evidence="18" id="KW-0961">Cell wall biogenesis/degradation</keyword>
<proteinExistence type="inferred from homology"/>
<dbReference type="EC" id="3.5.1.41" evidence="20"/>
<evidence type="ECO:0000256" key="22">
    <source>
        <dbReference type="SAM" id="MobiDB-lite"/>
    </source>
</evidence>
<name>A0A067PLT8_9AGAM</name>
<keyword evidence="19" id="KW-0624">Polysaccharide degradation</keyword>
<evidence type="ECO:0000256" key="7">
    <source>
        <dbReference type="ARBA" id="ARBA00022525"/>
    </source>
</evidence>
<keyword evidence="16" id="KW-0170">Cobalt</keyword>
<evidence type="ECO:0000256" key="10">
    <source>
        <dbReference type="ARBA" id="ARBA00022729"/>
    </source>
</evidence>
<organism evidence="26 27">
    <name type="scientific">Jaapia argillacea MUCL 33604</name>
    <dbReference type="NCBI Taxonomy" id="933084"/>
    <lineage>
        <taxon>Eukaryota</taxon>
        <taxon>Fungi</taxon>
        <taxon>Dikarya</taxon>
        <taxon>Basidiomycota</taxon>
        <taxon>Agaricomycotina</taxon>
        <taxon>Agaricomycetes</taxon>
        <taxon>Agaricomycetidae</taxon>
        <taxon>Jaapiales</taxon>
        <taxon>Jaapiaceae</taxon>
        <taxon>Jaapia</taxon>
    </lineage>
</organism>
<evidence type="ECO:0000256" key="11">
    <source>
        <dbReference type="ARBA" id="ARBA00022801"/>
    </source>
</evidence>
<dbReference type="PANTHER" id="PTHR10587">
    <property type="entry name" value="GLYCOSYL TRANSFERASE-RELATED"/>
    <property type="match status" value="1"/>
</dbReference>
<evidence type="ECO:0000256" key="4">
    <source>
        <dbReference type="ARBA" id="ARBA00010973"/>
    </source>
</evidence>
<dbReference type="AlphaFoldDB" id="A0A067PLT8"/>
<dbReference type="InterPro" id="IPR050248">
    <property type="entry name" value="Polysacc_deacetylase_ArnD"/>
</dbReference>
<comment type="catalytic activity">
    <reaction evidence="21">
        <text>[(1-&gt;4)-N-acetyl-beta-D-glucosaminyl](n) + n H2O = chitosan + n acetate</text>
        <dbReference type="Rhea" id="RHEA:10464"/>
        <dbReference type="Rhea" id="RHEA-COMP:9593"/>
        <dbReference type="Rhea" id="RHEA-COMP:9597"/>
        <dbReference type="ChEBI" id="CHEBI:15377"/>
        <dbReference type="ChEBI" id="CHEBI:17029"/>
        <dbReference type="ChEBI" id="CHEBI:30089"/>
        <dbReference type="ChEBI" id="CHEBI:57704"/>
        <dbReference type="EC" id="3.5.1.41"/>
    </reaction>
    <physiologicalReaction direction="left-to-right" evidence="21">
        <dbReference type="Rhea" id="RHEA:10465"/>
    </physiologicalReaction>
</comment>
<evidence type="ECO:0000256" key="23">
    <source>
        <dbReference type="SAM" id="Phobius"/>
    </source>
</evidence>
<evidence type="ECO:0000259" key="25">
    <source>
        <dbReference type="PROSITE" id="PS51677"/>
    </source>
</evidence>
<evidence type="ECO:0000256" key="6">
    <source>
        <dbReference type="ARBA" id="ARBA00022512"/>
    </source>
</evidence>
<dbReference type="Pfam" id="PF01522">
    <property type="entry name" value="Polysacc_deac_1"/>
    <property type="match status" value="1"/>
</dbReference>
<keyword evidence="13 23" id="KW-0472">Membrane</keyword>
<evidence type="ECO:0000256" key="18">
    <source>
        <dbReference type="ARBA" id="ARBA00023316"/>
    </source>
</evidence>
<dbReference type="PANTHER" id="PTHR10587:SF133">
    <property type="entry name" value="CHITIN DEACETYLASE 1-RELATED"/>
    <property type="match status" value="1"/>
</dbReference>
<dbReference type="GO" id="GO:0009272">
    <property type="term" value="P:fungal-type cell wall biogenesis"/>
    <property type="evidence" value="ECO:0007669"/>
    <property type="project" value="UniProtKB-ARBA"/>
</dbReference>
<evidence type="ECO:0000256" key="12">
    <source>
        <dbReference type="ARBA" id="ARBA00023024"/>
    </source>
</evidence>
<evidence type="ECO:0000256" key="24">
    <source>
        <dbReference type="SAM" id="SignalP"/>
    </source>
</evidence>
<dbReference type="GO" id="GO:0000272">
    <property type="term" value="P:polysaccharide catabolic process"/>
    <property type="evidence" value="ECO:0007669"/>
    <property type="project" value="UniProtKB-KW"/>
</dbReference>
<dbReference type="InterPro" id="IPR011330">
    <property type="entry name" value="Glyco_hydro/deAcase_b/a-brl"/>
</dbReference>
<evidence type="ECO:0000256" key="17">
    <source>
        <dbReference type="ARBA" id="ARBA00023288"/>
    </source>
</evidence>
<evidence type="ECO:0000313" key="26">
    <source>
        <dbReference type="EMBL" id="KDQ54795.1"/>
    </source>
</evidence>
<keyword evidence="10 24" id="KW-0732">Signal</keyword>
<dbReference type="HOGENOM" id="CLU_030200_2_1_1"/>
<evidence type="ECO:0000256" key="3">
    <source>
        <dbReference type="ARBA" id="ARBA00004609"/>
    </source>
</evidence>
<keyword evidence="7" id="KW-0964">Secreted</keyword>
<dbReference type="SUPFAM" id="SSF88713">
    <property type="entry name" value="Glycoside hydrolase/deacetylase"/>
    <property type="match status" value="1"/>
</dbReference>
<feature type="transmembrane region" description="Helical" evidence="23">
    <location>
        <begin position="462"/>
        <end position="489"/>
    </location>
</feature>
<comment type="cofactor">
    <cofactor evidence="1">
        <name>Co(2+)</name>
        <dbReference type="ChEBI" id="CHEBI:48828"/>
    </cofactor>
</comment>
<keyword evidence="14" id="KW-0325">Glycoprotein</keyword>
<keyword evidence="6" id="KW-0134">Cell wall</keyword>
<evidence type="ECO:0000256" key="8">
    <source>
        <dbReference type="ARBA" id="ARBA00022622"/>
    </source>
</evidence>
<feature type="region of interest" description="Disordered" evidence="22">
    <location>
        <begin position="24"/>
        <end position="60"/>
    </location>
</feature>
<protein>
    <recommendedName>
        <fullName evidence="20">chitin deacetylase</fullName>
        <ecNumber evidence="20">3.5.1.41</ecNumber>
    </recommendedName>
</protein>
<evidence type="ECO:0000256" key="9">
    <source>
        <dbReference type="ARBA" id="ARBA00022723"/>
    </source>
</evidence>
<evidence type="ECO:0000256" key="5">
    <source>
        <dbReference type="ARBA" id="ARBA00022475"/>
    </source>
</evidence>
<sequence length="490" mass="50393">MKLTASLVTAAALPIFVSAHAAHNHQARDAPHRVRQVSAAGSSSASASGTPAAASGASVASGSSVATTATPLATASYSLMSTNPTAIPLSQIISGAPAQPTHPLDTTYAAGSIPSAVTGGPALPNPSALVISSYPALDKQPATDSPQVLQWIQDVQKSGVAIPNIAPTVAGGCAANAAAVADTSRCWWTCGGCTRNTDITTCPDPLTWGLTYDDGPSLYTPDLIDYLDSVNIKSTFFVVGSRALSYPATLQAEYMGGHQIAVHTWSHPSLTTLTNEQIIAELGWSKKIIKDVLGVTPNMMRPPYGDIDDRVRAISIAMGLTPVMWTRIAPYATFDTNDFNIAGGLVSPSQVLANWEAILGNATTMNHGFIVLEHDLFQQSVDIATGYILPDAQAHKFKIEPVISCLNLPMSDAYVETNNNKTNPPLISGSGAVTLSSGAPGSAQATGGAGNNNANGTSHSSAVGLVAGSSGFFPVVTAIIGLMGLGAFLV</sequence>
<evidence type="ECO:0000256" key="15">
    <source>
        <dbReference type="ARBA" id="ARBA00023277"/>
    </source>
</evidence>
<comment type="subcellular location">
    <subcellularLocation>
        <location evidence="3">Cell membrane</location>
        <topology evidence="3">Lipid-anchor</topology>
        <topology evidence="3">GPI-anchor</topology>
    </subcellularLocation>
    <subcellularLocation>
        <location evidence="2">Secreted</location>
        <location evidence="2">Cell wall</location>
    </subcellularLocation>
</comment>
<dbReference type="FunFam" id="3.20.20.370:FF:000004">
    <property type="entry name" value="Related to Chitin deacetylase"/>
    <property type="match status" value="1"/>
</dbReference>
<feature type="domain" description="NodB homology" evidence="25">
    <location>
        <begin position="206"/>
        <end position="400"/>
    </location>
</feature>
<dbReference type="InParanoid" id="A0A067PLT8"/>
<dbReference type="OrthoDB" id="407355at2759"/>
<keyword evidence="17" id="KW-0449">Lipoprotein</keyword>
<feature type="chain" id="PRO_5001646822" description="chitin deacetylase" evidence="24">
    <location>
        <begin position="20"/>
        <end position="490"/>
    </location>
</feature>
<dbReference type="Proteomes" id="UP000027265">
    <property type="component" value="Unassembled WGS sequence"/>
</dbReference>
<keyword evidence="23" id="KW-1133">Transmembrane helix</keyword>
<keyword evidence="11" id="KW-0378">Hydrolase</keyword>
<dbReference type="GO" id="GO:0004099">
    <property type="term" value="F:chitin deacetylase activity"/>
    <property type="evidence" value="ECO:0007669"/>
    <property type="project" value="UniProtKB-EC"/>
</dbReference>
<keyword evidence="27" id="KW-1185">Reference proteome</keyword>
<dbReference type="PROSITE" id="PS51677">
    <property type="entry name" value="NODB"/>
    <property type="match status" value="1"/>
</dbReference>
<dbReference type="GO" id="GO:0005886">
    <property type="term" value="C:plasma membrane"/>
    <property type="evidence" value="ECO:0007669"/>
    <property type="project" value="UniProtKB-SubCell"/>
</dbReference>
<evidence type="ECO:0000256" key="13">
    <source>
        <dbReference type="ARBA" id="ARBA00023136"/>
    </source>
</evidence>
<feature type="compositionally biased region" description="Low complexity" evidence="22">
    <location>
        <begin position="38"/>
        <end position="60"/>
    </location>
</feature>
<evidence type="ECO:0000256" key="16">
    <source>
        <dbReference type="ARBA" id="ARBA00023285"/>
    </source>
</evidence>
<dbReference type="GO" id="GO:0071555">
    <property type="term" value="P:cell wall organization"/>
    <property type="evidence" value="ECO:0007669"/>
    <property type="project" value="UniProtKB-KW"/>
</dbReference>
<evidence type="ECO:0000256" key="14">
    <source>
        <dbReference type="ARBA" id="ARBA00023180"/>
    </source>
</evidence>
<dbReference type="InterPro" id="IPR002509">
    <property type="entry name" value="NODB_dom"/>
</dbReference>
<evidence type="ECO:0000256" key="21">
    <source>
        <dbReference type="ARBA" id="ARBA00048494"/>
    </source>
</evidence>
<evidence type="ECO:0000256" key="20">
    <source>
        <dbReference type="ARBA" id="ARBA00024056"/>
    </source>
</evidence>
<accession>A0A067PLT8</accession>